<protein>
    <recommendedName>
        <fullName evidence="4">Anticodon-binding domain-containing protein</fullName>
    </recommendedName>
</protein>
<reference evidence="2 3" key="1">
    <citation type="journal article" date="2023" name="IScience">
        <title>Expanded male sex-determining region conserved during the evolution of homothallism in the green alga Volvox.</title>
        <authorList>
            <person name="Yamamoto K."/>
            <person name="Matsuzaki R."/>
            <person name="Mahakham W."/>
            <person name="Heman W."/>
            <person name="Sekimoto H."/>
            <person name="Kawachi M."/>
            <person name="Minakuchi Y."/>
            <person name="Toyoda A."/>
            <person name="Nozaki H."/>
        </authorList>
    </citation>
    <scope>NUCLEOTIDE SEQUENCE [LARGE SCALE GENOMIC DNA]</scope>
    <source>
        <strain evidence="2 3">NIES-4468</strain>
    </source>
</reference>
<keyword evidence="3" id="KW-1185">Reference proteome</keyword>
<feature type="region of interest" description="Disordered" evidence="1">
    <location>
        <begin position="316"/>
        <end position="348"/>
    </location>
</feature>
<feature type="region of interest" description="Disordered" evidence="1">
    <location>
        <begin position="117"/>
        <end position="149"/>
    </location>
</feature>
<organism evidence="2 3">
    <name type="scientific">Volvox africanus</name>
    <dbReference type="NCBI Taxonomy" id="51714"/>
    <lineage>
        <taxon>Eukaryota</taxon>
        <taxon>Viridiplantae</taxon>
        <taxon>Chlorophyta</taxon>
        <taxon>core chlorophytes</taxon>
        <taxon>Chlorophyceae</taxon>
        <taxon>CS clade</taxon>
        <taxon>Chlamydomonadales</taxon>
        <taxon>Volvocaceae</taxon>
        <taxon>Volvox</taxon>
    </lineage>
</organism>
<evidence type="ECO:0000313" key="3">
    <source>
        <dbReference type="Proteomes" id="UP001165090"/>
    </source>
</evidence>
<evidence type="ECO:0000313" key="2">
    <source>
        <dbReference type="EMBL" id="GLI59492.1"/>
    </source>
</evidence>
<sequence length="379" mass="41106">MQSWPVCKRLARMDMRIMTHIRASGKGSEPPVATPLDLVFKKASRKVKLVHPAYQNPQRERKKEVSKQPVARPVASRTKPQNRLKPQQMDDDALFADITESERDSVWENIKLAIEEDSEGDEEWLNGPGDGVLPQQRRRAGPGDHHHGPAAFFRRELAIAEHVSSSSGYKGFGVPPRRGEPGPRAPVSAISRPSSKHAPAAPVIPKSSPQRKEAGPLQAGSTGDRGSSLRLFLFNAEEARTRALLQQLGLAARVQVVDDLRCADAVVAAKLAKSGKHVNLTQPLYNAQGERTAANLGIPFLVVGRHMTAENLNGALRPLLDPQPEDAAGASQKQSSRRGPTRAELQAHRVEVVHGFAQMLREGALTPAPAAGARGPEDS</sequence>
<comment type="caution">
    <text evidence="2">The sequence shown here is derived from an EMBL/GenBank/DDBJ whole genome shotgun (WGS) entry which is preliminary data.</text>
</comment>
<name>A0ABQ5RPK9_9CHLO</name>
<evidence type="ECO:0000256" key="1">
    <source>
        <dbReference type="SAM" id="MobiDB-lite"/>
    </source>
</evidence>
<dbReference type="EMBL" id="BSDZ01000004">
    <property type="protein sequence ID" value="GLI59492.1"/>
    <property type="molecule type" value="Genomic_DNA"/>
</dbReference>
<feature type="region of interest" description="Disordered" evidence="1">
    <location>
        <begin position="55"/>
        <end position="87"/>
    </location>
</feature>
<feature type="region of interest" description="Disordered" evidence="1">
    <location>
        <begin position="165"/>
        <end position="224"/>
    </location>
</feature>
<evidence type="ECO:0008006" key="4">
    <source>
        <dbReference type="Google" id="ProtNLM"/>
    </source>
</evidence>
<dbReference type="Proteomes" id="UP001165090">
    <property type="component" value="Unassembled WGS sequence"/>
</dbReference>
<proteinExistence type="predicted"/>
<gene>
    <name evidence="2" type="ORF">VaNZ11_001325</name>
</gene>
<accession>A0ABQ5RPK9</accession>